<keyword evidence="2" id="KW-1185">Reference proteome</keyword>
<proteinExistence type="predicted"/>
<evidence type="ECO:0000313" key="2">
    <source>
        <dbReference type="Proteomes" id="UP001271648"/>
    </source>
</evidence>
<dbReference type="EMBL" id="JAUBDJ010000002">
    <property type="protein sequence ID" value="MDW0116141.1"/>
    <property type="molecule type" value="Genomic_DNA"/>
</dbReference>
<name>A0AAW9AAC6_9BACL</name>
<organism evidence="1 2">
    <name type="scientific">Sporosarcina thermotolerans</name>
    <dbReference type="NCBI Taxonomy" id="633404"/>
    <lineage>
        <taxon>Bacteria</taxon>
        <taxon>Bacillati</taxon>
        <taxon>Bacillota</taxon>
        <taxon>Bacilli</taxon>
        <taxon>Bacillales</taxon>
        <taxon>Caryophanaceae</taxon>
        <taxon>Sporosarcina</taxon>
    </lineage>
</organism>
<dbReference type="RefSeq" id="WP_283732832.1">
    <property type="nucleotide sequence ID" value="NZ_CP125968.1"/>
</dbReference>
<accession>A0AAW9AAC6</accession>
<dbReference type="Proteomes" id="UP001271648">
    <property type="component" value="Unassembled WGS sequence"/>
</dbReference>
<protein>
    <submittedName>
        <fullName evidence="1">Uncharacterized protein</fullName>
    </submittedName>
</protein>
<evidence type="ECO:0000313" key="1">
    <source>
        <dbReference type="EMBL" id="MDW0116141.1"/>
    </source>
</evidence>
<sequence length="56" mass="6359">MKLVDMVESQMIASVKSEEDLQHALTSNVNIVFLQTGKVRDYEKRPLQFLHSAGLL</sequence>
<dbReference type="AlphaFoldDB" id="A0AAW9AAC6"/>
<comment type="caution">
    <text evidence="1">The sequence shown here is derived from an EMBL/GenBank/DDBJ whole genome shotgun (WGS) entry which is preliminary data.</text>
</comment>
<reference evidence="1 2" key="1">
    <citation type="submission" date="2023-06" db="EMBL/GenBank/DDBJ databases">
        <title>Sporosarcina sp. nov., isolated from Korean traditional fermented seafood 'Jeotgal'.</title>
        <authorList>
            <person name="Yang A.I."/>
            <person name="Shin N.-R."/>
        </authorList>
    </citation>
    <scope>NUCLEOTIDE SEQUENCE [LARGE SCALE GENOMIC DNA]</scope>
    <source>
        <strain evidence="1 2">KCTC43456</strain>
    </source>
</reference>
<gene>
    <name evidence="1" type="ORF">QTL97_04285</name>
</gene>